<organism evidence="1">
    <name type="scientific">Arundo donax</name>
    <name type="common">Giant reed</name>
    <name type="synonym">Donax arundinaceus</name>
    <dbReference type="NCBI Taxonomy" id="35708"/>
    <lineage>
        <taxon>Eukaryota</taxon>
        <taxon>Viridiplantae</taxon>
        <taxon>Streptophyta</taxon>
        <taxon>Embryophyta</taxon>
        <taxon>Tracheophyta</taxon>
        <taxon>Spermatophyta</taxon>
        <taxon>Magnoliopsida</taxon>
        <taxon>Liliopsida</taxon>
        <taxon>Poales</taxon>
        <taxon>Poaceae</taxon>
        <taxon>PACMAD clade</taxon>
        <taxon>Arundinoideae</taxon>
        <taxon>Arundineae</taxon>
        <taxon>Arundo</taxon>
    </lineage>
</organism>
<dbReference type="PANTHER" id="PTHR34591:SF21">
    <property type="entry name" value="F-BOX DOMAIN CONTAINING PROTEIN, EXPRESSED"/>
    <property type="match status" value="1"/>
</dbReference>
<dbReference type="PANTHER" id="PTHR34591">
    <property type="entry name" value="OS03G0653100 PROTEIN-RELATED"/>
    <property type="match status" value="1"/>
</dbReference>
<reference evidence="1" key="1">
    <citation type="submission" date="2014-09" db="EMBL/GenBank/DDBJ databases">
        <authorList>
            <person name="Magalhaes I.L.F."/>
            <person name="Oliveira U."/>
            <person name="Santos F.R."/>
            <person name="Vidigal T.H.D.A."/>
            <person name="Brescovit A.D."/>
            <person name="Santos A.J."/>
        </authorList>
    </citation>
    <scope>NUCLEOTIDE SEQUENCE</scope>
    <source>
        <tissue evidence="1">Shoot tissue taken approximately 20 cm above the soil surface</tissue>
    </source>
</reference>
<protein>
    <submittedName>
        <fullName evidence="1">Uncharacterized protein</fullName>
    </submittedName>
</protein>
<dbReference type="AlphaFoldDB" id="A0A0A9AIV9"/>
<sequence length="132" mass="15758">MNYHQRIDGPWILEDDNHEDYNSKMLLQENFEWDSDNDSVLDNKYVEEERYEYIYFLGFHPYKEVVFLKVSFTGIAYHLNTSKVQYLGRLRPKDYNYTYAAGAYESFPNAPCMIGELPETSQETHAKNQQYL</sequence>
<evidence type="ECO:0000313" key="1">
    <source>
        <dbReference type="EMBL" id="JAD48895.1"/>
    </source>
</evidence>
<name>A0A0A9AIV9_ARUDO</name>
<dbReference type="EMBL" id="GBRH01249000">
    <property type="protein sequence ID" value="JAD48895.1"/>
    <property type="molecule type" value="Transcribed_RNA"/>
</dbReference>
<accession>A0A0A9AIV9</accession>
<reference evidence="1" key="2">
    <citation type="journal article" date="2015" name="Data Brief">
        <title>Shoot transcriptome of the giant reed, Arundo donax.</title>
        <authorList>
            <person name="Barrero R.A."/>
            <person name="Guerrero F.D."/>
            <person name="Moolhuijzen P."/>
            <person name="Goolsby J.A."/>
            <person name="Tidwell J."/>
            <person name="Bellgard S.E."/>
            <person name="Bellgard M.I."/>
        </authorList>
    </citation>
    <scope>NUCLEOTIDE SEQUENCE</scope>
    <source>
        <tissue evidence="1">Shoot tissue taken approximately 20 cm above the soil surface</tissue>
    </source>
</reference>
<proteinExistence type="predicted"/>